<evidence type="ECO:0000313" key="2">
    <source>
        <dbReference type="Proteomes" id="UP000247673"/>
    </source>
</evidence>
<keyword evidence="2" id="KW-1185">Reference proteome</keyword>
<organism evidence="1 2">
    <name type="scientific">Gilliamella apis</name>
    <dbReference type="NCBI Taxonomy" id="1970738"/>
    <lineage>
        <taxon>Bacteria</taxon>
        <taxon>Pseudomonadati</taxon>
        <taxon>Pseudomonadota</taxon>
        <taxon>Gammaproteobacteria</taxon>
        <taxon>Orbales</taxon>
        <taxon>Orbaceae</taxon>
        <taxon>Gilliamella</taxon>
    </lineage>
</organism>
<comment type="caution">
    <text evidence="1">The sequence shown here is derived from an EMBL/GenBank/DDBJ whole genome shotgun (WGS) entry which is preliminary data.</text>
</comment>
<protein>
    <submittedName>
        <fullName evidence="1">Uncharacterized protein</fullName>
    </submittedName>
</protein>
<proteinExistence type="predicted"/>
<dbReference type="OrthoDB" id="8765545at2"/>
<gene>
    <name evidence="1" type="ORF">DKK78_05340</name>
</gene>
<dbReference type="AlphaFoldDB" id="A0A2V4EBC5"/>
<dbReference type="RefSeq" id="WP_110447676.1">
    <property type="nucleotide sequence ID" value="NZ_CP132381.1"/>
</dbReference>
<evidence type="ECO:0000313" key="1">
    <source>
        <dbReference type="EMBL" id="PXY91743.1"/>
    </source>
</evidence>
<sequence length="82" mass="9608">MLERDPLHKILERESWIFREDFALAGSEDTLNELLEKHITSLKKDDIDLSNKVIQANGKLGRVDLFFLHLYNLEKGSLNIWL</sequence>
<reference evidence="1 2" key="1">
    <citation type="submission" date="2018-05" db="EMBL/GenBank/DDBJ databases">
        <title>Reference genomes for bee gut microbiota database.</title>
        <authorList>
            <person name="Ellegaard K.M."/>
        </authorList>
    </citation>
    <scope>NUCLEOTIDE SEQUENCE [LARGE SCALE GENOMIC DNA]</scope>
    <source>
        <strain evidence="1 2">ESL0172</strain>
    </source>
</reference>
<name>A0A2V4EBC5_9GAMM</name>
<accession>A0A2V4EBC5</accession>
<dbReference type="Proteomes" id="UP000247673">
    <property type="component" value="Unassembled WGS sequence"/>
</dbReference>
<dbReference type="EMBL" id="QGLO01000004">
    <property type="protein sequence ID" value="PXY91743.1"/>
    <property type="molecule type" value="Genomic_DNA"/>
</dbReference>